<dbReference type="SUPFAM" id="SSF141868">
    <property type="entry name" value="EAL domain-like"/>
    <property type="match status" value="1"/>
</dbReference>
<protein>
    <recommendedName>
        <fullName evidence="5">Diguanylate phosphodiesterase</fullName>
    </recommendedName>
</protein>
<dbReference type="RefSeq" id="WP_006715999.1">
    <property type="nucleotide sequence ID" value="NZ_CP007032.1"/>
</dbReference>
<proteinExistence type="predicted"/>
<dbReference type="SMART" id="SM00052">
    <property type="entry name" value="EAL"/>
    <property type="match status" value="1"/>
</dbReference>
<sequence>MDVFVARQPILDRRGILLGYELLFREGVDNYFNLPNGDQATGRLISSSFFAMGIEQFTGGKKAFINFTSNLLKNETATLLPQETVVIEILETVNPDAEIIEVCQKLKNAGYLLALDDFVLTPAVIPLLQYADIIKVDFLATRPEHRKILIERLGKKAKFLAEKVETVEAYQEAFRLGYHYFQGYYFSKPVIIEGKDISLCKMNSLRLLKEVYRKEFDTEYLEQIIKADVSLSYKLFKFINSSFFGFKSKISSIRQALSLIGPQELKKWISLMTIGNISEGKPQELVVQSYIRATFAEAIARELGMGEKSSEFFLMGLFSLIDAVLDQSLEKICKQLPLCDDIMKALQGSQNIYRAILDLMICYEKGDWSKLSAIVIELNLIQMRIPQLYAQSLEKADFFISQGVA</sequence>
<evidence type="ECO:0000313" key="4">
    <source>
        <dbReference type="Proteomes" id="UP000010847"/>
    </source>
</evidence>
<dbReference type="Pfam" id="PF00563">
    <property type="entry name" value="EAL"/>
    <property type="match status" value="1"/>
</dbReference>
<dbReference type="HOGENOM" id="CLU_044951_2_0_9"/>
<dbReference type="PROSITE" id="PS51833">
    <property type="entry name" value="HDOD"/>
    <property type="match status" value="1"/>
</dbReference>
<dbReference type="OrthoDB" id="9804751at2"/>
<dbReference type="InterPro" id="IPR001633">
    <property type="entry name" value="EAL_dom"/>
</dbReference>
<dbReference type="PROSITE" id="PS50883">
    <property type="entry name" value="EAL"/>
    <property type="match status" value="1"/>
</dbReference>
<dbReference type="SUPFAM" id="SSF109604">
    <property type="entry name" value="HD-domain/PDEase-like"/>
    <property type="match status" value="1"/>
</dbReference>
<dbReference type="STRING" id="871968.DESME_10780"/>
<dbReference type="PANTHER" id="PTHR33525">
    <property type="match status" value="1"/>
</dbReference>
<evidence type="ECO:0000313" key="3">
    <source>
        <dbReference type="EMBL" id="AHF07460.1"/>
    </source>
</evidence>
<evidence type="ECO:0008006" key="5">
    <source>
        <dbReference type="Google" id="ProtNLM"/>
    </source>
</evidence>
<name>W0E9B0_9FIRM</name>
<dbReference type="eggNOG" id="COG3434">
    <property type="taxonomic scope" value="Bacteria"/>
</dbReference>
<dbReference type="Pfam" id="PF08668">
    <property type="entry name" value="HDOD"/>
    <property type="match status" value="1"/>
</dbReference>
<reference evidence="3 4" key="1">
    <citation type="submission" date="2013-12" db="EMBL/GenBank/DDBJ databases">
        <authorList>
            <consortium name="DOE Joint Genome Institute"/>
            <person name="Smidt H."/>
            <person name="Huntemann M."/>
            <person name="Han J."/>
            <person name="Chen A."/>
            <person name="Kyrpides N."/>
            <person name="Mavromatis K."/>
            <person name="Markowitz V."/>
            <person name="Palaniappan K."/>
            <person name="Ivanova N."/>
            <person name="Schaumberg A."/>
            <person name="Pati A."/>
            <person name="Liolios K."/>
            <person name="Nordberg H.P."/>
            <person name="Cantor M.N."/>
            <person name="Hua S.X."/>
            <person name="Woyke T."/>
        </authorList>
    </citation>
    <scope>NUCLEOTIDE SEQUENCE [LARGE SCALE GENOMIC DNA]</scope>
    <source>
        <strain evidence="4">DSM 15288</strain>
    </source>
</reference>
<dbReference type="Proteomes" id="UP000010847">
    <property type="component" value="Chromosome"/>
</dbReference>
<dbReference type="InterPro" id="IPR052340">
    <property type="entry name" value="RNase_Y/CdgJ"/>
</dbReference>
<dbReference type="Gene3D" id="3.20.20.450">
    <property type="entry name" value="EAL domain"/>
    <property type="match status" value="1"/>
</dbReference>
<dbReference type="Gene3D" id="1.10.3210.10">
    <property type="entry name" value="Hypothetical protein af1432"/>
    <property type="match status" value="1"/>
</dbReference>
<gene>
    <name evidence="3" type="ORF">DESME_10780</name>
</gene>
<dbReference type="PIRSF" id="PIRSF003180">
    <property type="entry name" value="DiGMPpdiest_YuxH"/>
    <property type="match status" value="1"/>
</dbReference>
<dbReference type="EMBL" id="CP007032">
    <property type="protein sequence ID" value="AHF07460.1"/>
    <property type="molecule type" value="Genomic_DNA"/>
</dbReference>
<dbReference type="InterPro" id="IPR035919">
    <property type="entry name" value="EAL_sf"/>
</dbReference>
<evidence type="ECO:0000259" key="2">
    <source>
        <dbReference type="PROSITE" id="PS51833"/>
    </source>
</evidence>
<evidence type="ECO:0000259" key="1">
    <source>
        <dbReference type="PROSITE" id="PS50883"/>
    </source>
</evidence>
<dbReference type="PANTHER" id="PTHR33525:SF4">
    <property type="entry name" value="CYCLIC DI-GMP PHOSPHODIESTERASE CDGJ"/>
    <property type="match status" value="1"/>
</dbReference>
<dbReference type="InterPro" id="IPR014408">
    <property type="entry name" value="dGMP_Pdiesterase_EAL/HD-GYP"/>
</dbReference>
<dbReference type="KEGG" id="dmt:DESME_10780"/>
<feature type="domain" description="HDOD" evidence="2">
    <location>
        <begin position="197"/>
        <end position="384"/>
    </location>
</feature>
<accession>W0E9B0</accession>
<dbReference type="AlphaFoldDB" id="W0E9B0"/>
<organism evidence="3 4">
    <name type="scientific">Desulfitobacterium metallireducens DSM 15288</name>
    <dbReference type="NCBI Taxonomy" id="871968"/>
    <lineage>
        <taxon>Bacteria</taxon>
        <taxon>Bacillati</taxon>
        <taxon>Bacillota</taxon>
        <taxon>Clostridia</taxon>
        <taxon>Eubacteriales</taxon>
        <taxon>Desulfitobacteriaceae</taxon>
        <taxon>Desulfitobacterium</taxon>
    </lineage>
</organism>
<dbReference type="InterPro" id="IPR013976">
    <property type="entry name" value="HDOD"/>
</dbReference>
<keyword evidence="4" id="KW-1185">Reference proteome</keyword>
<feature type="domain" description="EAL" evidence="1">
    <location>
        <begin position="1"/>
        <end position="203"/>
    </location>
</feature>